<name>A0ABW0PBK8_9HYPH</name>
<evidence type="ECO:0000313" key="1">
    <source>
        <dbReference type="EMBL" id="MFC5509288.1"/>
    </source>
</evidence>
<dbReference type="RefSeq" id="WP_377818043.1">
    <property type="nucleotide sequence ID" value="NZ_JBHSLU010000161.1"/>
</dbReference>
<organism evidence="1 2">
    <name type="scientific">Bosea massiliensis</name>
    <dbReference type="NCBI Taxonomy" id="151419"/>
    <lineage>
        <taxon>Bacteria</taxon>
        <taxon>Pseudomonadati</taxon>
        <taxon>Pseudomonadota</taxon>
        <taxon>Alphaproteobacteria</taxon>
        <taxon>Hyphomicrobiales</taxon>
        <taxon>Boseaceae</taxon>
        <taxon>Bosea</taxon>
    </lineage>
</organism>
<accession>A0ABW0PBK8</accession>
<dbReference type="Proteomes" id="UP001596060">
    <property type="component" value="Unassembled WGS sequence"/>
</dbReference>
<sequence>MTRRTIKCDTLAQFLDCCAGLTERGHGFEADAATLQIHLTGAF</sequence>
<dbReference type="EMBL" id="JBHSLU010000161">
    <property type="protein sequence ID" value="MFC5509288.1"/>
    <property type="molecule type" value="Genomic_DNA"/>
</dbReference>
<protein>
    <submittedName>
        <fullName evidence="1">Uncharacterized protein</fullName>
    </submittedName>
</protein>
<keyword evidence="2" id="KW-1185">Reference proteome</keyword>
<gene>
    <name evidence="1" type="ORF">ACFPN9_29165</name>
</gene>
<reference evidence="2" key="1">
    <citation type="journal article" date="2019" name="Int. J. Syst. Evol. Microbiol.">
        <title>The Global Catalogue of Microorganisms (GCM) 10K type strain sequencing project: providing services to taxonomists for standard genome sequencing and annotation.</title>
        <authorList>
            <consortium name="The Broad Institute Genomics Platform"/>
            <consortium name="The Broad Institute Genome Sequencing Center for Infectious Disease"/>
            <person name="Wu L."/>
            <person name="Ma J."/>
        </authorList>
    </citation>
    <scope>NUCLEOTIDE SEQUENCE [LARGE SCALE GENOMIC DNA]</scope>
    <source>
        <strain evidence="2">CCUG 43117</strain>
    </source>
</reference>
<proteinExistence type="predicted"/>
<comment type="caution">
    <text evidence="1">The sequence shown here is derived from an EMBL/GenBank/DDBJ whole genome shotgun (WGS) entry which is preliminary data.</text>
</comment>
<evidence type="ECO:0000313" key="2">
    <source>
        <dbReference type="Proteomes" id="UP001596060"/>
    </source>
</evidence>